<accession>A0A811VFD1</accession>
<dbReference type="Proteomes" id="UP000606786">
    <property type="component" value="Unassembled WGS sequence"/>
</dbReference>
<sequence>MRAGTQRTLQFWRKLETLSHPYFAQKANLTRFVVFNEAKTPLFFHYRPRQLVHRKDEYIISKLSQEYNMRGFMHKTSEESHSSLTKWEAPLRSRTLGLRKAS</sequence>
<dbReference type="AlphaFoldDB" id="A0A811VFD1"/>
<proteinExistence type="predicted"/>
<name>A0A811VFD1_CERCA</name>
<dbReference type="EMBL" id="CAJHJT010000056">
    <property type="protein sequence ID" value="CAD7012892.1"/>
    <property type="molecule type" value="Genomic_DNA"/>
</dbReference>
<evidence type="ECO:0000313" key="2">
    <source>
        <dbReference type="Proteomes" id="UP000606786"/>
    </source>
</evidence>
<reference evidence="1" key="1">
    <citation type="submission" date="2020-11" db="EMBL/GenBank/DDBJ databases">
        <authorList>
            <person name="Whitehead M."/>
        </authorList>
    </citation>
    <scope>NUCLEOTIDE SEQUENCE</scope>
    <source>
        <strain evidence="1">EGII</strain>
    </source>
</reference>
<protein>
    <submittedName>
        <fullName evidence="1">(Mediterranean fruit fly) hypothetical protein</fullName>
    </submittedName>
</protein>
<comment type="caution">
    <text evidence="1">The sequence shown here is derived from an EMBL/GenBank/DDBJ whole genome shotgun (WGS) entry which is preliminary data.</text>
</comment>
<evidence type="ECO:0000313" key="1">
    <source>
        <dbReference type="EMBL" id="CAD7012892.1"/>
    </source>
</evidence>
<gene>
    <name evidence="1" type="ORF">CCAP1982_LOCUS20991</name>
</gene>
<organism evidence="1 2">
    <name type="scientific">Ceratitis capitata</name>
    <name type="common">Mediterranean fruit fly</name>
    <name type="synonym">Tephritis capitata</name>
    <dbReference type="NCBI Taxonomy" id="7213"/>
    <lineage>
        <taxon>Eukaryota</taxon>
        <taxon>Metazoa</taxon>
        <taxon>Ecdysozoa</taxon>
        <taxon>Arthropoda</taxon>
        <taxon>Hexapoda</taxon>
        <taxon>Insecta</taxon>
        <taxon>Pterygota</taxon>
        <taxon>Neoptera</taxon>
        <taxon>Endopterygota</taxon>
        <taxon>Diptera</taxon>
        <taxon>Brachycera</taxon>
        <taxon>Muscomorpha</taxon>
        <taxon>Tephritoidea</taxon>
        <taxon>Tephritidae</taxon>
        <taxon>Ceratitis</taxon>
        <taxon>Ceratitis</taxon>
    </lineage>
</organism>
<keyword evidence="2" id="KW-1185">Reference proteome</keyword>